<dbReference type="PIRSF" id="PIRSF000676">
    <property type="entry name" value="Homoser_kin"/>
    <property type="match status" value="1"/>
</dbReference>
<dbReference type="SUPFAM" id="SSF55060">
    <property type="entry name" value="GHMP Kinase, C-terminal domain"/>
    <property type="match status" value="1"/>
</dbReference>
<comment type="function">
    <text evidence="12">Catalyzes the ATP-dependent phosphorylation of L-homoserine to L-homoserine phosphate.</text>
</comment>
<dbReference type="InterPro" id="IPR000870">
    <property type="entry name" value="Homoserine_kinase"/>
</dbReference>
<feature type="domain" description="GHMP kinase C-terminal" evidence="14">
    <location>
        <begin position="241"/>
        <end position="297"/>
    </location>
</feature>
<evidence type="ECO:0000313" key="16">
    <source>
        <dbReference type="Proteomes" id="UP001501600"/>
    </source>
</evidence>
<reference evidence="16" key="1">
    <citation type="journal article" date="2019" name="Int. J. Syst. Evol. Microbiol.">
        <title>The Global Catalogue of Microorganisms (GCM) 10K type strain sequencing project: providing services to taxonomists for standard genome sequencing and annotation.</title>
        <authorList>
            <consortium name="The Broad Institute Genomics Platform"/>
            <consortium name="The Broad Institute Genome Sequencing Center for Infectious Disease"/>
            <person name="Wu L."/>
            <person name="Ma J."/>
        </authorList>
    </citation>
    <scope>NUCLEOTIDE SEQUENCE [LARGE SCALE GENOMIC DNA]</scope>
    <source>
        <strain evidence="16">JCM 18720</strain>
    </source>
</reference>
<evidence type="ECO:0000256" key="6">
    <source>
        <dbReference type="ARBA" id="ARBA00022679"/>
    </source>
</evidence>
<keyword evidence="8 12" id="KW-0547">Nucleotide-binding</keyword>
<dbReference type="EC" id="2.7.1.39" evidence="3 12"/>
<evidence type="ECO:0000259" key="14">
    <source>
        <dbReference type="Pfam" id="PF08544"/>
    </source>
</evidence>
<evidence type="ECO:0000256" key="7">
    <source>
        <dbReference type="ARBA" id="ARBA00022697"/>
    </source>
</evidence>
<dbReference type="PANTHER" id="PTHR20861">
    <property type="entry name" value="HOMOSERINE/4-DIPHOSPHOCYTIDYL-2-C-METHYL-D-ERYTHRITOL KINASE"/>
    <property type="match status" value="1"/>
</dbReference>
<gene>
    <name evidence="12 15" type="primary">thrB</name>
    <name evidence="15" type="ORF">GCM10025772_16550</name>
</gene>
<keyword evidence="16" id="KW-1185">Reference proteome</keyword>
<evidence type="ECO:0000256" key="5">
    <source>
        <dbReference type="ARBA" id="ARBA00022605"/>
    </source>
</evidence>
<dbReference type="Gene3D" id="3.30.230.10">
    <property type="match status" value="1"/>
</dbReference>
<comment type="subcellular location">
    <subcellularLocation>
        <location evidence="12">Cytoplasm</location>
    </subcellularLocation>
</comment>
<comment type="pathway">
    <text evidence="1 12">Amino-acid biosynthesis; L-threonine biosynthesis; L-threonine from L-aspartate: step 4/5.</text>
</comment>
<dbReference type="Pfam" id="PF08544">
    <property type="entry name" value="GHMP_kinases_C"/>
    <property type="match status" value="1"/>
</dbReference>
<dbReference type="Proteomes" id="UP001501600">
    <property type="component" value="Unassembled WGS sequence"/>
</dbReference>
<dbReference type="InterPro" id="IPR036554">
    <property type="entry name" value="GHMP_kinase_C_sf"/>
</dbReference>
<dbReference type="PANTHER" id="PTHR20861:SF1">
    <property type="entry name" value="HOMOSERINE KINASE"/>
    <property type="match status" value="1"/>
</dbReference>
<evidence type="ECO:0000256" key="1">
    <source>
        <dbReference type="ARBA" id="ARBA00005015"/>
    </source>
</evidence>
<feature type="domain" description="GHMP kinase N-terminal" evidence="13">
    <location>
        <begin position="75"/>
        <end position="163"/>
    </location>
</feature>
<dbReference type="HAMAP" id="MF_00384">
    <property type="entry name" value="Homoser_kinase"/>
    <property type="match status" value="1"/>
</dbReference>
<dbReference type="InterPro" id="IPR006204">
    <property type="entry name" value="GHMP_kinase_N_dom"/>
</dbReference>
<evidence type="ECO:0000256" key="11">
    <source>
        <dbReference type="ARBA" id="ARBA00049375"/>
    </source>
</evidence>
<dbReference type="PRINTS" id="PR00958">
    <property type="entry name" value="HOMSERKINASE"/>
</dbReference>
<comment type="catalytic activity">
    <reaction evidence="11 12">
        <text>L-homoserine + ATP = O-phospho-L-homoserine + ADP + H(+)</text>
        <dbReference type="Rhea" id="RHEA:13985"/>
        <dbReference type="ChEBI" id="CHEBI:15378"/>
        <dbReference type="ChEBI" id="CHEBI:30616"/>
        <dbReference type="ChEBI" id="CHEBI:57476"/>
        <dbReference type="ChEBI" id="CHEBI:57590"/>
        <dbReference type="ChEBI" id="CHEBI:456216"/>
        <dbReference type="EC" id="2.7.1.39"/>
    </reaction>
</comment>
<evidence type="ECO:0000256" key="12">
    <source>
        <dbReference type="HAMAP-Rule" id="MF_00384"/>
    </source>
</evidence>
<dbReference type="InterPro" id="IPR020568">
    <property type="entry name" value="Ribosomal_Su5_D2-typ_SF"/>
</dbReference>
<proteinExistence type="inferred from homology"/>
<accession>A0ABP9S4S3</accession>
<evidence type="ECO:0000256" key="9">
    <source>
        <dbReference type="ARBA" id="ARBA00022777"/>
    </source>
</evidence>
<keyword evidence="10 12" id="KW-0067">ATP-binding</keyword>
<keyword evidence="6 12" id="KW-0808">Transferase</keyword>
<dbReference type="NCBIfam" id="TIGR00191">
    <property type="entry name" value="thrB"/>
    <property type="match status" value="1"/>
</dbReference>
<evidence type="ECO:0000256" key="4">
    <source>
        <dbReference type="ARBA" id="ARBA00017858"/>
    </source>
</evidence>
<dbReference type="InterPro" id="IPR006203">
    <property type="entry name" value="GHMP_knse_ATP-bd_CS"/>
</dbReference>
<dbReference type="GO" id="GO:0016301">
    <property type="term" value="F:kinase activity"/>
    <property type="evidence" value="ECO:0007669"/>
    <property type="project" value="UniProtKB-KW"/>
</dbReference>
<organism evidence="15 16">
    <name type="scientific">Ferrimonas gelatinilytica</name>
    <dbReference type="NCBI Taxonomy" id="1255257"/>
    <lineage>
        <taxon>Bacteria</taxon>
        <taxon>Pseudomonadati</taxon>
        <taxon>Pseudomonadota</taxon>
        <taxon>Gammaproteobacteria</taxon>
        <taxon>Alteromonadales</taxon>
        <taxon>Ferrimonadaceae</taxon>
        <taxon>Ferrimonas</taxon>
    </lineage>
</organism>
<dbReference type="SUPFAM" id="SSF54211">
    <property type="entry name" value="Ribosomal protein S5 domain 2-like"/>
    <property type="match status" value="1"/>
</dbReference>
<evidence type="ECO:0000256" key="10">
    <source>
        <dbReference type="ARBA" id="ARBA00022840"/>
    </source>
</evidence>
<dbReference type="Pfam" id="PF00288">
    <property type="entry name" value="GHMP_kinases_N"/>
    <property type="match status" value="1"/>
</dbReference>
<comment type="similarity">
    <text evidence="2 12">Belongs to the GHMP kinase family. Homoserine kinase subfamily.</text>
</comment>
<keyword evidence="5 12" id="KW-0028">Amino-acid biosynthesis</keyword>
<name>A0ABP9S4S3_9GAMM</name>
<evidence type="ECO:0000256" key="8">
    <source>
        <dbReference type="ARBA" id="ARBA00022741"/>
    </source>
</evidence>
<evidence type="ECO:0000259" key="13">
    <source>
        <dbReference type="Pfam" id="PF00288"/>
    </source>
</evidence>
<dbReference type="PROSITE" id="PS00627">
    <property type="entry name" value="GHMP_KINASES_ATP"/>
    <property type="match status" value="1"/>
</dbReference>
<evidence type="ECO:0000256" key="2">
    <source>
        <dbReference type="ARBA" id="ARBA00007370"/>
    </source>
</evidence>
<dbReference type="InterPro" id="IPR013750">
    <property type="entry name" value="GHMP_kinase_C_dom"/>
</dbReference>
<evidence type="ECO:0000256" key="3">
    <source>
        <dbReference type="ARBA" id="ARBA00012078"/>
    </source>
</evidence>
<comment type="caution">
    <text evidence="15">The sequence shown here is derived from an EMBL/GenBank/DDBJ whole genome shotgun (WGS) entry which is preliminary data.</text>
</comment>
<dbReference type="RefSeq" id="WP_345316583.1">
    <property type="nucleotide sequence ID" value="NZ_BAABLF010000008.1"/>
</dbReference>
<keyword evidence="9 12" id="KW-0418">Kinase</keyword>
<evidence type="ECO:0000313" key="15">
    <source>
        <dbReference type="EMBL" id="GAA5190868.1"/>
    </source>
</evidence>
<sequence>MAQQAQNRAVTAYAPASMGNVSVGFDLLGAALAPIDGSQLGDRVSIAPGPVVGAGLTLQCSGPFADVLPPVAEENIVWRCVDTFLSRLELGQPDLAITLEKNLPVGSGLGSSASSVVAALVAVNEYFGAPLSSQPLLQLMGELEGEISGSVHFDNVAPSYLGGLQLMLPHRAQALPTFDHWYWVVANPGITLSTAKMRALLPSEHPRATLLSFGQQLATFVDACHRQDEAQALAVLKDVVAEPYRAAHIPGYQAARTRLQALGCPAVGISGSGPTLFAVATERSVAEAAAEHLRQHYLLNERGLVRICRLAEQGAQLSQGEL</sequence>
<feature type="binding site" evidence="12">
    <location>
        <begin position="104"/>
        <end position="114"/>
    </location>
    <ligand>
        <name>ATP</name>
        <dbReference type="ChEBI" id="CHEBI:30616"/>
    </ligand>
</feature>
<dbReference type="Gene3D" id="3.30.70.890">
    <property type="entry name" value="GHMP kinase, C-terminal domain"/>
    <property type="match status" value="1"/>
</dbReference>
<protein>
    <recommendedName>
        <fullName evidence="4 12">Homoserine kinase</fullName>
        <shortName evidence="12">HK</shortName>
        <shortName evidence="12">HSK</shortName>
        <ecNumber evidence="3 12">2.7.1.39</ecNumber>
    </recommendedName>
</protein>
<keyword evidence="12" id="KW-0963">Cytoplasm</keyword>
<dbReference type="EMBL" id="BAABLF010000008">
    <property type="protein sequence ID" value="GAA5190868.1"/>
    <property type="molecule type" value="Genomic_DNA"/>
</dbReference>
<keyword evidence="7 12" id="KW-0791">Threonine biosynthesis</keyword>
<dbReference type="InterPro" id="IPR014721">
    <property type="entry name" value="Ribsml_uS5_D2-typ_fold_subgr"/>
</dbReference>